<gene>
    <name evidence="1" type="ORF">CTEN0397_LOCUS884</name>
</gene>
<name>A0A7S1CXD3_CYCTE</name>
<proteinExistence type="predicted"/>
<accession>A0A7S1CXD3</accession>
<reference evidence="1" key="1">
    <citation type="submission" date="2021-01" db="EMBL/GenBank/DDBJ databases">
        <authorList>
            <person name="Corre E."/>
            <person name="Pelletier E."/>
            <person name="Niang G."/>
            <person name="Scheremetjew M."/>
            <person name="Finn R."/>
            <person name="Kale V."/>
            <person name="Holt S."/>
            <person name="Cochrane G."/>
            <person name="Meng A."/>
            <person name="Brown T."/>
            <person name="Cohen L."/>
        </authorList>
    </citation>
    <scope>NUCLEOTIDE SEQUENCE</scope>
    <source>
        <strain evidence="1">ECT3854</strain>
    </source>
</reference>
<organism evidence="1">
    <name type="scientific">Cyclophora tenuis</name>
    <name type="common">Marine diatom</name>
    <dbReference type="NCBI Taxonomy" id="216820"/>
    <lineage>
        <taxon>Eukaryota</taxon>
        <taxon>Sar</taxon>
        <taxon>Stramenopiles</taxon>
        <taxon>Ochrophyta</taxon>
        <taxon>Bacillariophyta</taxon>
        <taxon>Fragilariophyceae</taxon>
        <taxon>Fragilariophycidae</taxon>
        <taxon>Cyclophorales</taxon>
        <taxon>Cyclophoraceae</taxon>
        <taxon>Cyclophora</taxon>
    </lineage>
</organism>
<protein>
    <submittedName>
        <fullName evidence="1">Uncharacterized protein</fullName>
    </submittedName>
</protein>
<dbReference type="Pfam" id="PF07209">
    <property type="entry name" value="DUF1415"/>
    <property type="match status" value="1"/>
</dbReference>
<sequence length="267" mass="29504">MIVEERQKAWVQRLLVNLGICPFTKSVTTSGQGLRDLGVPSGKIAYHTSDATLHQPYLLMADTWQAIDEMIQAGPDGEDGGVSSILLAAPAFDDELDMWAGPVFALLETGVLAAQASSQVGVVCFHPRYATPDGTTWPGFGHMHSVPRLEAWVADDQYAGKDEQGNIIRKKKIKLKKTGAELETGSTTTTSLSTEDVAAGGAWQRRTPHATINVLRADQLEMAESRRDTPLLYRRNIRKLMEIGNHKLLSDLEKERDMRRNRNEPTP</sequence>
<evidence type="ECO:0000313" key="1">
    <source>
        <dbReference type="EMBL" id="CAD8929864.1"/>
    </source>
</evidence>
<dbReference type="AlphaFoldDB" id="A0A7S1CXD3"/>
<dbReference type="InterPro" id="IPR009858">
    <property type="entry name" value="DUF1415"/>
</dbReference>
<dbReference type="EMBL" id="HBFW01001360">
    <property type="protein sequence ID" value="CAD8929864.1"/>
    <property type="molecule type" value="Transcribed_RNA"/>
</dbReference>